<dbReference type="Gene3D" id="4.10.60.10">
    <property type="entry name" value="Zinc finger, CCHC-type"/>
    <property type="match status" value="1"/>
</dbReference>
<protein>
    <recommendedName>
        <fullName evidence="3">CCHC-type domain-containing protein</fullName>
    </recommendedName>
</protein>
<organism evidence="4 5">
    <name type="scientific">Centaurea solstitialis</name>
    <name type="common">yellow star-thistle</name>
    <dbReference type="NCBI Taxonomy" id="347529"/>
    <lineage>
        <taxon>Eukaryota</taxon>
        <taxon>Viridiplantae</taxon>
        <taxon>Streptophyta</taxon>
        <taxon>Embryophyta</taxon>
        <taxon>Tracheophyta</taxon>
        <taxon>Spermatophyta</taxon>
        <taxon>Magnoliopsida</taxon>
        <taxon>eudicotyledons</taxon>
        <taxon>Gunneridae</taxon>
        <taxon>Pentapetalae</taxon>
        <taxon>asterids</taxon>
        <taxon>campanulids</taxon>
        <taxon>Asterales</taxon>
        <taxon>Asteraceae</taxon>
        <taxon>Carduoideae</taxon>
        <taxon>Cardueae</taxon>
        <taxon>Centaureinae</taxon>
        <taxon>Centaurea</taxon>
    </lineage>
</organism>
<accession>A0AA38SMN0</accession>
<dbReference type="InterPro" id="IPR001878">
    <property type="entry name" value="Znf_CCHC"/>
</dbReference>
<proteinExistence type="predicted"/>
<keyword evidence="1" id="KW-0863">Zinc-finger</keyword>
<dbReference type="GO" id="GO:0003676">
    <property type="term" value="F:nucleic acid binding"/>
    <property type="evidence" value="ECO:0007669"/>
    <property type="project" value="InterPro"/>
</dbReference>
<comment type="caution">
    <text evidence="4">The sequence shown here is derived from an EMBL/GenBank/DDBJ whole genome shotgun (WGS) entry which is preliminary data.</text>
</comment>
<evidence type="ECO:0000313" key="4">
    <source>
        <dbReference type="EMBL" id="KAJ9545188.1"/>
    </source>
</evidence>
<name>A0AA38SMN0_9ASTR</name>
<sequence>MLATMIPDLQKDLEHLEAYDIIAHLKHLFENQARTERFETVRVLHGFKMEEGGNVSTHVLKMKSQLDHLERLGSPYPLDLATDLILNSLPKSYDTFIMNYNMNGWDKPISELHSMLKTAEKNIPKKPSQVLMIREGQIKKTKGKNFKTKPQGGKGKRKNVSKPQQPKKKEKVAKEDACFECGVVGHWKRNCPTYLAGLKIKKAGEGTSGISIFMIEMGIFTFSSTTWVFDTGCGTHICNLLQGFRRSKKLKASDMVLHMGNGAKVAVQEIGTFEMCLPNGLYLLLDNEYSILRQGLLMQNDPSEESSPDQSALQQKVSQPFVKSDDSNSSLILQDETMDEQSDDDFWEDFERILREGYKEETLKEDLSPIQPKVNLPISECDDTNDEPLFCQVNPHVSRYEDPFWEASCQKQLVNPTPITTYLKDLMPNSHESDIQSANQQSENRYDKWCATLPGGSHEGKSVRPGPNLFNFMAQKRTRTLRTTSGEHEFLRFKPQPQYDEDKRKKLIKDLEAIKGRHVEIGRTLDWDFLHSIQAARHILRYFERGPNVPDSELSSMAWKTALDLRQCAIAPPEGIYYRELWSQLGHGPYRRSNTKSGGLLDPEHRVLHRMIAYTLNQRKSSQDKIGDFELWLLHQLVSRDRHTHLAFIIADFLTGAKGFRTASGLLGGHYITRLASSHGILTTEVVASLTCLGELGCIDQHQLKGMRVIERGVGSSWVWIGVRVEPEDQEMQEPPQQQQHDEAGPSGSHQIPPDWDAYTAI</sequence>
<dbReference type="Pfam" id="PF14223">
    <property type="entry name" value="Retrotran_gag_2"/>
    <property type="match status" value="1"/>
</dbReference>
<feature type="region of interest" description="Disordered" evidence="2">
    <location>
        <begin position="300"/>
        <end position="330"/>
    </location>
</feature>
<evidence type="ECO:0000256" key="2">
    <source>
        <dbReference type="SAM" id="MobiDB-lite"/>
    </source>
</evidence>
<feature type="compositionally biased region" description="Basic residues" evidence="2">
    <location>
        <begin position="154"/>
        <end position="169"/>
    </location>
</feature>
<feature type="region of interest" description="Disordered" evidence="2">
    <location>
        <begin position="141"/>
        <end position="169"/>
    </location>
</feature>
<dbReference type="AlphaFoldDB" id="A0AA38SMN0"/>
<feature type="compositionally biased region" description="Polar residues" evidence="2">
    <location>
        <begin position="308"/>
        <end position="318"/>
    </location>
</feature>
<evidence type="ECO:0000256" key="1">
    <source>
        <dbReference type="PROSITE-ProRule" id="PRU00047"/>
    </source>
</evidence>
<dbReference type="GO" id="GO:0008270">
    <property type="term" value="F:zinc ion binding"/>
    <property type="evidence" value="ECO:0007669"/>
    <property type="project" value="UniProtKB-KW"/>
</dbReference>
<gene>
    <name evidence="4" type="ORF">OSB04_024895</name>
</gene>
<feature type="domain" description="CCHC-type" evidence="3">
    <location>
        <begin position="178"/>
        <end position="192"/>
    </location>
</feature>
<keyword evidence="1" id="KW-0479">Metal-binding</keyword>
<feature type="region of interest" description="Disordered" evidence="2">
    <location>
        <begin position="729"/>
        <end position="762"/>
    </location>
</feature>
<dbReference type="InterPro" id="IPR036875">
    <property type="entry name" value="Znf_CCHC_sf"/>
</dbReference>
<evidence type="ECO:0000313" key="5">
    <source>
        <dbReference type="Proteomes" id="UP001172457"/>
    </source>
</evidence>
<dbReference type="PROSITE" id="PS50158">
    <property type="entry name" value="ZF_CCHC"/>
    <property type="match status" value="1"/>
</dbReference>
<dbReference type="EMBL" id="JARYMX010000006">
    <property type="protein sequence ID" value="KAJ9545188.1"/>
    <property type="molecule type" value="Genomic_DNA"/>
</dbReference>
<reference evidence="4" key="1">
    <citation type="submission" date="2023-03" db="EMBL/GenBank/DDBJ databases">
        <title>Chromosome-scale reference genome and RAD-based genetic map of yellow starthistle (Centaurea solstitialis) reveal putative structural variation and QTLs associated with invader traits.</title>
        <authorList>
            <person name="Reatini B."/>
            <person name="Cang F.A."/>
            <person name="Jiang Q."/>
            <person name="Mckibben M.T.W."/>
            <person name="Barker M.S."/>
            <person name="Rieseberg L.H."/>
            <person name="Dlugosch K.M."/>
        </authorList>
    </citation>
    <scope>NUCLEOTIDE SEQUENCE</scope>
    <source>
        <strain evidence="4">CAN-66</strain>
        <tissue evidence="4">Leaf</tissue>
    </source>
</reference>
<keyword evidence="1" id="KW-0862">Zinc</keyword>
<keyword evidence="5" id="KW-1185">Reference proteome</keyword>
<evidence type="ECO:0000259" key="3">
    <source>
        <dbReference type="PROSITE" id="PS50158"/>
    </source>
</evidence>
<dbReference type="Pfam" id="PF00098">
    <property type="entry name" value="zf-CCHC"/>
    <property type="match status" value="1"/>
</dbReference>
<dbReference type="Proteomes" id="UP001172457">
    <property type="component" value="Chromosome 6"/>
</dbReference>
<dbReference type="SMART" id="SM00343">
    <property type="entry name" value="ZnF_C2HC"/>
    <property type="match status" value="1"/>
</dbReference>
<dbReference type="SUPFAM" id="SSF57756">
    <property type="entry name" value="Retrovirus zinc finger-like domains"/>
    <property type="match status" value="1"/>
</dbReference>